<dbReference type="GeneID" id="47721652"/>
<protein>
    <recommendedName>
        <fullName evidence="3">Lipoprotein</fullName>
    </recommendedName>
</protein>
<organism evidence="1 2">
    <name type="scientific">Tenacibaculum maritimum NCIMB 2154</name>
    <dbReference type="NCBI Taxonomy" id="1349785"/>
    <lineage>
        <taxon>Bacteria</taxon>
        <taxon>Pseudomonadati</taxon>
        <taxon>Bacteroidota</taxon>
        <taxon>Flavobacteriia</taxon>
        <taxon>Flavobacteriales</taxon>
        <taxon>Flavobacteriaceae</taxon>
        <taxon>Tenacibaculum</taxon>
    </lineage>
</organism>
<dbReference type="OrthoDB" id="1189539at2"/>
<evidence type="ECO:0000313" key="2">
    <source>
        <dbReference type="Proteomes" id="UP000231564"/>
    </source>
</evidence>
<dbReference type="RefSeq" id="WP_136438968.1">
    <property type="nucleotide sequence ID" value="NZ_CP138495.1"/>
</dbReference>
<keyword evidence="2" id="KW-1185">Reference proteome</keyword>
<dbReference type="Proteomes" id="UP000231564">
    <property type="component" value="Chromosome MARIT"/>
</dbReference>
<dbReference type="KEGG" id="tmar:MARIT_0039"/>
<dbReference type="EMBL" id="LT634361">
    <property type="protein sequence ID" value="SFZ79960.1"/>
    <property type="molecule type" value="Genomic_DNA"/>
</dbReference>
<sequence>MRKIVLFIIMVSFFISCSEKKKEYFEGYVYYKNKPLENVIITEGYPKPDDIFSKTDSLGYFRLKRFSMTSAHKLTFSKKGFKTDTVRLLRGRNYPPIYHLFLREQTDTLFMKKLK</sequence>
<accession>A0A2H1E5C4</accession>
<evidence type="ECO:0008006" key="3">
    <source>
        <dbReference type="Google" id="ProtNLM"/>
    </source>
</evidence>
<proteinExistence type="predicted"/>
<dbReference type="PROSITE" id="PS51257">
    <property type="entry name" value="PROKAR_LIPOPROTEIN"/>
    <property type="match status" value="1"/>
</dbReference>
<evidence type="ECO:0000313" key="1">
    <source>
        <dbReference type="EMBL" id="SFZ79960.1"/>
    </source>
</evidence>
<name>A0A2H1E5C4_9FLAO</name>
<dbReference type="AlphaFoldDB" id="A0A2H1E5C4"/>
<dbReference type="STRING" id="1349785.GCA_000509405_00181"/>
<gene>
    <name evidence="1" type="ORF">MARIT_0039</name>
</gene>
<reference evidence="1 2" key="1">
    <citation type="submission" date="2016-11" db="EMBL/GenBank/DDBJ databases">
        <authorList>
            <person name="Jaros S."/>
            <person name="Januszkiewicz K."/>
            <person name="Wedrychowicz H."/>
        </authorList>
    </citation>
    <scope>NUCLEOTIDE SEQUENCE [LARGE SCALE GENOMIC DNA]</scope>
    <source>
        <strain evidence="1">NCIMB 2154T</strain>
    </source>
</reference>